<name>A0A820NAU4_9BILA</name>
<comment type="caution">
    <text evidence="7">The sequence shown here is derived from an EMBL/GenBank/DDBJ whole genome shotgun (WGS) entry which is preliminary data.</text>
</comment>
<evidence type="ECO:0000256" key="4">
    <source>
        <dbReference type="ARBA" id="ARBA00022833"/>
    </source>
</evidence>
<evidence type="ECO:0000256" key="5">
    <source>
        <dbReference type="PROSITE-ProRule" id="PRU00042"/>
    </source>
</evidence>
<reference evidence="7" key="1">
    <citation type="submission" date="2021-02" db="EMBL/GenBank/DDBJ databases">
        <authorList>
            <person name="Nowell W R."/>
        </authorList>
    </citation>
    <scope>NUCLEOTIDE SEQUENCE</scope>
</reference>
<dbReference type="GO" id="GO:0008270">
    <property type="term" value="F:zinc ion binding"/>
    <property type="evidence" value="ECO:0007669"/>
    <property type="project" value="UniProtKB-KW"/>
</dbReference>
<dbReference type="EMBL" id="CAJOBD010061495">
    <property type="protein sequence ID" value="CAF4384409.1"/>
    <property type="molecule type" value="Genomic_DNA"/>
</dbReference>
<evidence type="ECO:0000313" key="8">
    <source>
        <dbReference type="Proteomes" id="UP000663836"/>
    </source>
</evidence>
<evidence type="ECO:0000259" key="6">
    <source>
        <dbReference type="PROSITE" id="PS50157"/>
    </source>
</evidence>
<dbReference type="AlphaFoldDB" id="A0A820NAU4"/>
<accession>A0A820NAU4</accession>
<dbReference type="Proteomes" id="UP000663836">
    <property type="component" value="Unassembled WGS sequence"/>
</dbReference>
<organism evidence="7 8">
    <name type="scientific">Rotaria sordida</name>
    <dbReference type="NCBI Taxonomy" id="392033"/>
    <lineage>
        <taxon>Eukaryota</taxon>
        <taxon>Metazoa</taxon>
        <taxon>Spiralia</taxon>
        <taxon>Gnathifera</taxon>
        <taxon>Rotifera</taxon>
        <taxon>Eurotatoria</taxon>
        <taxon>Bdelloidea</taxon>
        <taxon>Philodinida</taxon>
        <taxon>Philodinidae</taxon>
        <taxon>Rotaria</taxon>
    </lineage>
</organism>
<protein>
    <recommendedName>
        <fullName evidence="6">C2H2-type domain-containing protein</fullName>
    </recommendedName>
</protein>
<gene>
    <name evidence="7" type="ORF">JBS370_LOCUS42957</name>
</gene>
<dbReference type="InterPro" id="IPR013087">
    <property type="entry name" value="Znf_C2H2_type"/>
</dbReference>
<feature type="non-terminal residue" evidence="7">
    <location>
        <position position="1"/>
    </location>
</feature>
<evidence type="ECO:0000313" key="7">
    <source>
        <dbReference type="EMBL" id="CAF4384409.1"/>
    </source>
</evidence>
<sequence length="42" mass="4933">MQVDNHIENSDSELENQNHQQYSCLQCEKSFTTLSGLKQHMH</sequence>
<keyword evidence="1" id="KW-0479">Metal-binding</keyword>
<evidence type="ECO:0000256" key="3">
    <source>
        <dbReference type="ARBA" id="ARBA00022771"/>
    </source>
</evidence>
<keyword evidence="2" id="KW-0677">Repeat</keyword>
<dbReference type="SUPFAM" id="SSF57667">
    <property type="entry name" value="beta-beta-alpha zinc fingers"/>
    <property type="match status" value="1"/>
</dbReference>
<evidence type="ECO:0000256" key="2">
    <source>
        <dbReference type="ARBA" id="ARBA00022737"/>
    </source>
</evidence>
<dbReference type="FunFam" id="3.30.160.60:FF:000100">
    <property type="entry name" value="Zinc finger 45-like"/>
    <property type="match status" value="1"/>
</dbReference>
<dbReference type="InterPro" id="IPR036236">
    <property type="entry name" value="Znf_C2H2_sf"/>
</dbReference>
<dbReference type="PROSITE" id="PS50157">
    <property type="entry name" value="ZINC_FINGER_C2H2_2"/>
    <property type="match status" value="1"/>
</dbReference>
<feature type="domain" description="C2H2-type" evidence="6">
    <location>
        <begin position="22"/>
        <end position="42"/>
    </location>
</feature>
<evidence type="ECO:0000256" key="1">
    <source>
        <dbReference type="ARBA" id="ARBA00022723"/>
    </source>
</evidence>
<proteinExistence type="predicted"/>
<keyword evidence="3 5" id="KW-0863">Zinc-finger</keyword>
<keyword evidence="4" id="KW-0862">Zinc</keyword>
<dbReference type="Gene3D" id="3.30.160.60">
    <property type="entry name" value="Classic Zinc Finger"/>
    <property type="match status" value="1"/>
</dbReference>